<feature type="transmembrane region" description="Helical" evidence="1">
    <location>
        <begin position="12"/>
        <end position="33"/>
    </location>
</feature>
<proteinExistence type="predicted"/>
<name>A0A2S0VX39_9ALTE</name>
<keyword evidence="1" id="KW-0812">Transmembrane</keyword>
<dbReference type="AlphaFoldDB" id="A0A2S0VX39"/>
<accession>A0A2S0VX39</accession>
<organism evidence="2 3">
    <name type="scientific">Saccharobesus litoralis</name>
    <dbReference type="NCBI Taxonomy" id="2172099"/>
    <lineage>
        <taxon>Bacteria</taxon>
        <taxon>Pseudomonadati</taxon>
        <taxon>Pseudomonadota</taxon>
        <taxon>Gammaproteobacteria</taxon>
        <taxon>Alteromonadales</taxon>
        <taxon>Alteromonadaceae</taxon>
        <taxon>Saccharobesus</taxon>
    </lineage>
</organism>
<keyword evidence="1" id="KW-1133">Transmembrane helix</keyword>
<protein>
    <submittedName>
        <fullName evidence="2">Uncharacterized protein</fullName>
    </submittedName>
</protein>
<keyword evidence="3" id="KW-1185">Reference proteome</keyword>
<feature type="transmembrane region" description="Helical" evidence="1">
    <location>
        <begin position="39"/>
        <end position="60"/>
    </location>
</feature>
<evidence type="ECO:0000256" key="1">
    <source>
        <dbReference type="SAM" id="Phobius"/>
    </source>
</evidence>
<evidence type="ECO:0000313" key="2">
    <source>
        <dbReference type="EMBL" id="AWB68779.1"/>
    </source>
</evidence>
<dbReference type="Proteomes" id="UP000244441">
    <property type="component" value="Chromosome"/>
</dbReference>
<gene>
    <name evidence="2" type="ORF">C2869_21305</name>
</gene>
<sequence>MFAVFKLSPVWRLLLMAVGAFLIYASWTLWVNYNLDPAAAFFSAWVYGLYSFSITLLLSVTNEIAAKKLNHGARALAMFITVQTGFMIGVSYLVNYLAGTPDIIKTIALGAILSIIFSTSYVLGLRQSKLH</sequence>
<dbReference type="EMBL" id="CP026604">
    <property type="protein sequence ID" value="AWB68779.1"/>
    <property type="molecule type" value="Genomic_DNA"/>
</dbReference>
<keyword evidence="1" id="KW-0472">Membrane</keyword>
<dbReference type="KEGG" id="cate:C2869_21305"/>
<reference evidence="2 3" key="1">
    <citation type="submission" date="2018-01" db="EMBL/GenBank/DDBJ databases">
        <title>Genome sequence of a Cantenovulum-like bacteria.</title>
        <authorList>
            <person name="Tan W.R."/>
            <person name="Lau N.-S."/>
            <person name="Go F."/>
            <person name="Amirul A.-A.A."/>
        </authorList>
    </citation>
    <scope>NUCLEOTIDE SEQUENCE [LARGE SCALE GENOMIC DNA]</scope>
    <source>
        <strain evidence="2 3">CCB-QB4</strain>
    </source>
</reference>
<evidence type="ECO:0000313" key="3">
    <source>
        <dbReference type="Proteomes" id="UP000244441"/>
    </source>
</evidence>
<feature type="transmembrane region" description="Helical" evidence="1">
    <location>
        <begin position="72"/>
        <end position="94"/>
    </location>
</feature>
<feature type="transmembrane region" description="Helical" evidence="1">
    <location>
        <begin position="106"/>
        <end position="125"/>
    </location>
</feature>